<protein>
    <submittedName>
        <fullName evidence="1">Uncharacterized protein</fullName>
    </submittedName>
</protein>
<accession>A0A0E9WD59</accession>
<dbReference type="EMBL" id="GBXM01020258">
    <property type="protein sequence ID" value="JAH88319.1"/>
    <property type="molecule type" value="Transcribed_RNA"/>
</dbReference>
<reference evidence="1" key="2">
    <citation type="journal article" date="2015" name="Fish Shellfish Immunol.">
        <title>Early steps in the European eel (Anguilla anguilla)-Vibrio vulnificus interaction in the gills: Role of the RtxA13 toxin.</title>
        <authorList>
            <person name="Callol A."/>
            <person name="Pajuelo D."/>
            <person name="Ebbesson L."/>
            <person name="Teles M."/>
            <person name="MacKenzie S."/>
            <person name="Amaro C."/>
        </authorList>
    </citation>
    <scope>NUCLEOTIDE SEQUENCE</scope>
</reference>
<reference evidence="1" key="1">
    <citation type="submission" date="2014-11" db="EMBL/GenBank/DDBJ databases">
        <authorList>
            <person name="Amaro Gonzalez C."/>
        </authorList>
    </citation>
    <scope>NUCLEOTIDE SEQUENCE</scope>
</reference>
<dbReference type="AlphaFoldDB" id="A0A0E9WD59"/>
<proteinExistence type="predicted"/>
<organism evidence="1">
    <name type="scientific">Anguilla anguilla</name>
    <name type="common">European freshwater eel</name>
    <name type="synonym">Muraena anguilla</name>
    <dbReference type="NCBI Taxonomy" id="7936"/>
    <lineage>
        <taxon>Eukaryota</taxon>
        <taxon>Metazoa</taxon>
        <taxon>Chordata</taxon>
        <taxon>Craniata</taxon>
        <taxon>Vertebrata</taxon>
        <taxon>Euteleostomi</taxon>
        <taxon>Actinopterygii</taxon>
        <taxon>Neopterygii</taxon>
        <taxon>Teleostei</taxon>
        <taxon>Anguilliformes</taxon>
        <taxon>Anguillidae</taxon>
        <taxon>Anguilla</taxon>
    </lineage>
</organism>
<name>A0A0E9WD59_ANGAN</name>
<evidence type="ECO:0000313" key="1">
    <source>
        <dbReference type="EMBL" id="JAH88319.1"/>
    </source>
</evidence>
<sequence>MISNDDILYRHNHCNQSLIFNYGTTMYCSTVLTHIKFSVLNYYYSIVTWLSTPNSTDSSLTLYPLASLLP</sequence>